<dbReference type="InterPro" id="IPR018117">
    <property type="entry name" value="C5_DNA_meth_AS"/>
</dbReference>
<evidence type="ECO:0000256" key="1">
    <source>
        <dbReference type="ARBA" id="ARBA00022603"/>
    </source>
</evidence>
<protein>
    <submittedName>
        <fullName evidence="7">Type II restriction-modification system methylation subunit</fullName>
    </submittedName>
</protein>
<comment type="similarity">
    <text evidence="6">Belongs to the class I-like SAM-binding methyltransferase superfamily. C5-methyltransferase family.</text>
</comment>
<dbReference type="InterPro" id="IPR029063">
    <property type="entry name" value="SAM-dependent_MTases_sf"/>
</dbReference>
<dbReference type="InterPro" id="IPR001525">
    <property type="entry name" value="C5_MeTfrase"/>
</dbReference>
<keyword evidence="4" id="KW-0680">Restriction system</keyword>
<evidence type="ECO:0000313" key="7">
    <source>
        <dbReference type="EMBL" id="ARO45289.1"/>
    </source>
</evidence>
<dbReference type="PROSITE" id="PS00094">
    <property type="entry name" value="C5_MTASE_1"/>
    <property type="match status" value="1"/>
</dbReference>
<dbReference type="GO" id="GO:0032259">
    <property type="term" value="P:methylation"/>
    <property type="evidence" value="ECO:0007669"/>
    <property type="project" value="UniProtKB-KW"/>
</dbReference>
<evidence type="ECO:0000256" key="6">
    <source>
        <dbReference type="PROSITE-ProRule" id="PRU01016"/>
    </source>
</evidence>
<proteinExistence type="inferred from homology"/>
<dbReference type="RefSeq" id="WP_074321363.1">
    <property type="nucleotide sequence ID" value="NZ_KX009064.1"/>
</dbReference>
<dbReference type="AlphaFoldDB" id="A0A2P0QI69"/>
<dbReference type="GO" id="GO:0003886">
    <property type="term" value="F:DNA (cytosine-5-)-methyltransferase activity"/>
    <property type="evidence" value="ECO:0007669"/>
    <property type="project" value="UniProtKB-EC"/>
</dbReference>
<evidence type="ECO:0000256" key="2">
    <source>
        <dbReference type="ARBA" id="ARBA00022679"/>
    </source>
</evidence>
<keyword evidence="3 6" id="KW-0949">S-adenosyl-L-methionine</keyword>
<sequence>MAITTVLNTKIGEARKVARLWLEGSKLAHAGVKIGARYSIAAHRANNRIELREVDERYQGNTFTVSSRTLNGVVRPLFEIRTNVLREVFENVETVRVAIRDGRIVVTANHIISKIRERVSRLMTKLRDGAELAVCSLFHGGGVQDKALHEGMNRAGIKSFVQIAVEQDSWYLDASLRNNTELWRAESVAICSDIRHVNWQHNPIACDVLALGLPCTGLSRSGIVKNKLTCGEEHSEAGALFVDFLDAVKAVNPAIVELECVPELQTSVSMIVIRSVLDSLGYDLHEAVLDGTEFGALERRKRFVAVAITRGLPAGFSLEALQPAKEKESSINDVLEPIAADSPLWKPYAHLEEKAVRDAEAKKGFAQRQLLTGSEGYCKTIGRHYAKGRSTEPFLIHPTIPGLLRLFTATEHARIKGIPLSVIQGESETGAHEILGQSVIYPQFVSLGVVLGQYLRAIAANSNHFAEAA</sequence>
<feature type="active site" evidence="6">
    <location>
        <position position="215"/>
    </location>
</feature>
<geneLocation type="plasmid" evidence="7">
    <name>pPK_RT811</name>
</geneLocation>
<name>A0A2P0QI69_PSESF</name>
<dbReference type="PROSITE" id="PS51679">
    <property type="entry name" value="SAM_MT_C5"/>
    <property type="match status" value="1"/>
</dbReference>
<evidence type="ECO:0000256" key="5">
    <source>
        <dbReference type="ARBA" id="ARBA00047422"/>
    </source>
</evidence>
<organism evidence="7">
    <name type="scientific">Pseudomonas syringae pv. actinidiae</name>
    <dbReference type="NCBI Taxonomy" id="103796"/>
    <lineage>
        <taxon>Bacteria</taxon>
        <taxon>Pseudomonadati</taxon>
        <taxon>Pseudomonadota</taxon>
        <taxon>Gammaproteobacteria</taxon>
        <taxon>Pseudomonadales</taxon>
        <taxon>Pseudomonadaceae</taxon>
        <taxon>Pseudomonas</taxon>
        <taxon>Pseudomonas syringae</taxon>
    </lineage>
</organism>
<dbReference type="EMBL" id="KX009064">
    <property type="protein sequence ID" value="ARO45289.1"/>
    <property type="molecule type" value="Genomic_DNA"/>
</dbReference>
<keyword evidence="7" id="KW-0614">Plasmid</keyword>
<dbReference type="Pfam" id="PF00145">
    <property type="entry name" value="DNA_methylase"/>
    <property type="match status" value="1"/>
</dbReference>
<keyword evidence="1 6" id="KW-0489">Methyltransferase</keyword>
<reference evidence="7" key="1">
    <citation type="submission" date="2016-03" db="EMBL/GenBank/DDBJ databases">
        <title>The evolution of Pseudomonas syringae pv. actinidiae in New Zealand.</title>
        <authorList>
            <person name="Taiaroa G."/>
            <person name="Poulter R.T.M."/>
            <person name="Lamont I."/>
            <person name="Stockwell P."/>
            <person name="Butler M.I."/>
        </authorList>
    </citation>
    <scope>NUCLEOTIDE SEQUENCE</scope>
    <source>
        <strain evidence="7">RT811</strain>
        <plasmid evidence="7">pPK_RT811</plasmid>
    </source>
</reference>
<accession>A0A2P0QI69</accession>
<comment type="catalytic activity">
    <reaction evidence="5">
        <text>a 2'-deoxycytidine in DNA + S-adenosyl-L-methionine = a 5-methyl-2'-deoxycytidine in DNA + S-adenosyl-L-homocysteine + H(+)</text>
        <dbReference type="Rhea" id="RHEA:13681"/>
        <dbReference type="Rhea" id="RHEA-COMP:11369"/>
        <dbReference type="Rhea" id="RHEA-COMP:11370"/>
        <dbReference type="ChEBI" id="CHEBI:15378"/>
        <dbReference type="ChEBI" id="CHEBI:57856"/>
        <dbReference type="ChEBI" id="CHEBI:59789"/>
        <dbReference type="ChEBI" id="CHEBI:85452"/>
        <dbReference type="ChEBI" id="CHEBI:85454"/>
        <dbReference type="EC" id="2.1.1.37"/>
    </reaction>
</comment>
<dbReference type="GO" id="GO:0009307">
    <property type="term" value="P:DNA restriction-modification system"/>
    <property type="evidence" value="ECO:0007669"/>
    <property type="project" value="UniProtKB-KW"/>
</dbReference>
<evidence type="ECO:0000256" key="3">
    <source>
        <dbReference type="ARBA" id="ARBA00022691"/>
    </source>
</evidence>
<keyword evidence="2 6" id="KW-0808">Transferase</keyword>
<dbReference type="SUPFAM" id="SSF53335">
    <property type="entry name" value="S-adenosyl-L-methionine-dependent methyltransferases"/>
    <property type="match status" value="1"/>
</dbReference>
<dbReference type="Gene3D" id="3.40.50.150">
    <property type="entry name" value="Vaccinia Virus protein VP39"/>
    <property type="match status" value="1"/>
</dbReference>
<evidence type="ECO:0000256" key="4">
    <source>
        <dbReference type="ARBA" id="ARBA00022747"/>
    </source>
</evidence>